<dbReference type="FunFam" id="3.30.40.10:FF:000127">
    <property type="entry name" value="E3 ubiquitin-protein ligase RNF181"/>
    <property type="match status" value="1"/>
</dbReference>
<evidence type="ECO:0000256" key="6">
    <source>
        <dbReference type="ARBA" id="ARBA00022786"/>
    </source>
</evidence>
<reference evidence="11" key="1">
    <citation type="submission" date="2019-12" db="EMBL/GenBank/DDBJ databases">
        <title>Genome sequencing and annotation of Brassica cretica.</title>
        <authorList>
            <person name="Studholme D.J."/>
            <person name="Sarris P."/>
        </authorList>
    </citation>
    <scope>NUCLEOTIDE SEQUENCE</scope>
    <source>
        <strain evidence="11">PFS-109/04</strain>
        <tissue evidence="11">Leaf</tissue>
    </source>
</reference>
<feature type="domain" description="RING-type" evidence="10">
    <location>
        <begin position="133"/>
        <end position="174"/>
    </location>
</feature>
<dbReference type="Pfam" id="PF13639">
    <property type="entry name" value="zf-RING_2"/>
    <property type="match status" value="1"/>
</dbReference>
<dbReference type="GO" id="GO:0005737">
    <property type="term" value="C:cytoplasm"/>
    <property type="evidence" value="ECO:0007669"/>
    <property type="project" value="TreeGrafter"/>
</dbReference>
<feature type="compositionally biased region" description="Basic and acidic residues" evidence="9">
    <location>
        <begin position="207"/>
        <end position="221"/>
    </location>
</feature>
<feature type="compositionally biased region" description="Basic residues" evidence="9">
    <location>
        <begin position="388"/>
        <end position="402"/>
    </location>
</feature>
<dbReference type="EMBL" id="QGKX02000004">
    <property type="protein sequence ID" value="KAF3599390.1"/>
    <property type="molecule type" value="Genomic_DNA"/>
</dbReference>
<dbReference type="PANTHER" id="PTHR15710:SF108">
    <property type="entry name" value="OS03G0286100 PROTEIN"/>
    <property type="match status" value="1"/>
</dbReference>
<evidence type="ECO:0000259" key="10">
    <source>
        <dbReference type="PROSITE" id="PS50089"/>
    </source>
</evidence>
<evidence type="ECO:0000256" key="3">
    <source>
        <dbReference type="ARBA" id="ARBA00022679"/>
    </source>
</evidence>
<dbReference type="Gene3D" id="3.30.40.10">
    <property type="entry name" value="Zinc/RING finger domain, C3HC4 (zinc finger)"/>
    <property type="match status" value="1"/>
</dbReference>
<dbReference type="Proteomes" id="UP000712600">
    <property type="component" value="Unassembled WGS sequence"/>
</dbReference>
<evidence type="ECO:0000256" key="4">
    <source>
        <dbReference type="ARBA" id="ARBA00022723"/>
    </source>
</evidence>
<dbReference type="GO" id="GO:0016567">
    <property type="term" value="P:protein ubiquitination"/>
    <property type="evidence" value="ECO:0007669"/>
    <property type="project" value="TreeGrafter"/>
</dbReference>
<dbReference type="InterPro" id="IPR013083">
    <property type="entry name" value="Znf_RING/FYVE/PHD"/>
</dbReference>
<evidence type="ECO:0000256" key="1">
    <source>
        <dbReference type="ARBA" id="ARBA00000900"/>
    </source>
</evidence>
<comment type="catalytic activity">
    <reaction evidence="1">
        <text>S-ubiquitinyl-[E2 ubiquitin-conjugating enzyme]-L-cysteine + [acceptor protein]-L-lysine = [E2 ubiquitin-conjugating enzyme]-L-cysteine + N(6)-ubiquitinyl-[acceptor protein]-L-lysine.</text>
        <dbReference type="EC" id="2.3.2.27"/>
    </reaction>
</comment>
<feature type="region of interest" description="Disordered" evidence="9">
    <location>
        <begin position="301"/>
        <end position="441"/>
    </location>
</feature>
<evidence type="ECO:0000256" key="7">
    <source>
        <dbReference type="ARBA" id="ARBA00022833"/>
    </source>
</evidence>
<protein>
    <recommendedName>
        <fullName evidence="2">RING-type E3 ubiquitin transferase</fullName>
        <ecNumber evidence="2">2.3.2.27</ecNumber>
    </recommendedName>
</protein>
<keyword evidence="5 8" id="KW-0863">Zinc-finger</keyword>
<dbReference type="SUPFAM" id="SSF57850">
    <property type="entry name" value="RING/U-box"/>
    <property type="match status" value="1"/>
</dbReference>
<evidence type="ECO:0000256" key="8">
    <source>
        <dbReference type="PROSITE-ProRule" id="PRU00175"/>
    </source>
</evidence>
<evidence type="ECO:0000313" key="11">
    <source>
        <dbReference type="EMBL" id="KAF3599390.1"/>
    </source>
</evidence>
<keyword evidence="4" id="KW-0479">Metal-binding</keyword>
<keyword evidence="3" id="KW-0808">Transferase</keyword>
<dbReference type="InterPro" id="IPR001841">
    <property type="entry name" value="Znf_RING"/>
</dbReference>
<name>A0A8S9SH15_BRACR</name>
<evidence type="ECO:0000256" key="5">
    <source>
        <dbReference type="ARBA" id="ARBA00022771"/>
    </source>
</evidence>
<accession>A0A8S9SH15</accession>
<proteinExistence type="predicted"/>
<dbReference type="PANTHER" id="PTHR15710">
    <property type="entry name" value="E3 UBIQUITIN-PROTEIN LIGASE PRAJA"/>
    <property type="match status" value="1"/>
</dbReference>
<keyword evidence="7" id="KW-0862">Zinc</keyword>
<dbReference type="SMART" id="SM00184">
    <property type="entry name" value="RING"/>
    <property type="match status" value="1"/>
</dbReference>
<feature type="region of interest" description="Disordered" evidence="9">
    <location>
        <begin position="201"/>
        <end position="229"/>
    </location>
</feature>
<dbReference type="EC" id="2.3.2.27" evidence="2"/>
<feature type="compositionally biased region" description="Polar residues" evidence="9">
    <location>
        <begin position="423"/>
        <end position="433"/>
    </location>
</feature>
<comment type="caution">
    <text evidence="11">The sequence shown here is derived from an EMBL/GenBank/DDBJ whole genome shotgun (WGS) entry which is preliminary data.</text>
</comment>
<evidence type="ECO:0000313" key="12">
    <source>
        <dbReference type="Proteomes" id="UP000712600"/>
    </source>
</evidence>
<dbReference type="GO" id="GO:0008270">
    <property type="term" value="F:zinc ion binding"/>
    <property type="evidence" value="ECO:0007669"/>
    <property type="project" value="UniProtKB-KW"/>
</dbReference>
<evidence type="ECO:0000256" key="9">
    <source>
        <dbReference type="SAM" id="MobiDB-lite"/>
    </source>
</evidence>
<keyword evidence="6" id="KW-0833">Ubl conjugation pathway</keyword>
<organism evidence="11 12">
    <name type="scientific">Brassica cretica</name>
    <name type="common">Mustard</name>
    <dbReference type="NCBI Taxonomy" id="69181"/>
    <lineage>
        <taxon>Eukaryota</taxon>
        <taxon>Viridiplantae</taxon>
        <taxon>Streptophyta</taxon>
        <taxon>Embryophyta</taxon>
        <taxon>Tracheophyta</taxon>
        <taxon>Spermatophyta</taxon>
        <taxon>Magnoliopsida</taxon>
        <taxon>eudicotyledons</taxon>
        <taxon>Gunneridae</taxon>
        <taxon>Pentapetalae</taxon>
        <taxon>rosids</taxon>
        <taxon>malvids</taxon>
        <taxon>Brassicales</taxon>
        <taxon>Brassicaceae</taxon>
        <taxon>Brassiceae</taxon>
        <taxon>Brassica</taxon>
    </lineage>
</organism>
<gene>
    <name evidence="11" type="ORF">F2Q69_00038337</name>
</gene>
<dbReference type="PROSITE" id="PS50089">
    <property type="entry name" value="ZF_RING_2"/>
    <property type="match status" value="1"/>
</dbReference>
<dbReference type="AlphaFoldDB" id="A0A8S9SH15"/>
<evidence type="ECO:0000256" key="2">
    <source>
        <dbReference type="ARBA" id="ARBA00012483"/>
    </source>
</evidence>
<sequence length="441" mass="50076">MSEAQESDWCYHCDKHVAVRTLEHVVLCCECNKGFIRSIQAIPEPPPPLPQDSIRFEELLNELRRQREIHILRMIDRLAGYDVAFLPNILQVDNGGGRRRGAPPAAKSAVEALETFEIGSTCVEEGERMSLVCAVCKDAMVTGEIGKKLPCGHCYHDNCILPWLETRNSCPVCRFQLRTDDAEYESNRAREEPPLTVVASASSSMIGREENNDQHVVETRRRSTRKRKPNRRTMRMTFVTIECSASLRSQSLWMIKGNLYVADTLNLAIRKIGDSGVTTIAGGKLNPYAIQQLSSDLRFSPTTVPSRFKASSNLRPLDRLKMPEDEQEPPLLPRHHTAPVPVSESRHKTVKLRSSSAMKDPSSKHHRSSSKLQEYAQFYASGEILQPKVHKERSRSRRRHRDKTTETEPKTTAGEETVKPVEYSNSSFDQFNMRSDKYVRT</sequence>
<feature type="compositionally biased region" description="Polar residues" evidence="9">
    <location>
        <begin position="301"/>
        <end position="314"/>
    </location>
</feature>
<dbReference type="GO" id="GO:0061630">
    <property type="term" value="F:ubiquitin protein ligase activity"/>
    <property type="evidence" value="ECO:0007669"/>
    <property type="project" value="UniProtKB-EC"/>
</dbReference>